<dbReference type="CDD" id="cd17990">
    <property type="entry name" value="DEXHc_HrpB"/>
    <property type="match status" value="1"/>
</dbReference>
<name>A0A126V5B7_9RHOB</name>
<keyword evidence="1" id="KW-0547">Nucleotide-binding</keyword>
<dbReference type="InterPro" id="IPR048333">
    <property type="entry name" value="HA2_WH"/>
</dbReference>
<dbReference type="Gene3D" id="3.40.50.300">
    <property type="entry name" value="P-loop containing nucleotide triphosphate hydrolases"/>
    <property type="match status" value="2"/>
</dbReference>
<proteinExistence type="predicted"/>
<dbReference type="Pfam" id="PF04408">
    <property type="entry name" value="WHD_HA2"/>
    <property type="match status" value="1"/>
</dbReference>
<dbReference type="SUPFAM" id="SSF52540">
    <property type="entry name" value="P-loop containing nucleoside triphosphate hydrolases"/>
    <property type="match status" value="1"/>
</dbReference>
<evidence type="ECO:0000256" key="5">
    <source>
        <dbReference type="SAM" id="MobiDB-lite"/>
    </source>
</evidence>
<dbReference type="Gene3D" id="1.20.120.1080">
    <property type="match status" value="1"/>
</dbReference>
<dbReference type="InterPro" id="IPR011545">
    <property type="entry name" value="DEAD/DEAH_box_helicase_dom"/>
</dbReference>
<feature type="domain" description="Helicase ATP-binding" evidence="6">
    <location>
        <begin position="11"/>
        <end position="179"/>
    </location>
</feature>
<evidence type="ECO:0000313" key="8">
    <source>
        <dbReference type="EMBL" id="AML53490.1"/>
    </source>
</evidence>
<dbReference type="GO" id="GO:0003676">
    <property type="term" value="F:nucleic acid binding"/>
    <property type="evidence" value="ECO:0007669"/>
    <property type="project" value="InterPro"/>
</dbReference>
<dbReference type="KEGG" id="hat:RC74_02260"/>
<feature type="compositionally biased region" description="Basic and acidic residues" evidence="5">
    <location>
        <begin position="795"/>
        <end position="812"/>
    </location>
</feature>
<dbReference type="AlphaFoldDB" id="A0A126V5B7"/>
<dbReference type="Pfam" id="PF00270">
    <property type="entry name" value="DEAD"/>
    <property type="match status" value="1"/>
</dbReference>
<organism evidence="8 9">
    <name type="scientific">Falsihalocynthiibacter arcticus</name>
    <dbReference type="NCBI Taxonomy" id="1579316"/>
    <lineage>
        <taxon>Bacteria</taxon>
        <taxon>Pseudomonadati</taxon>
        <taxon>Pseudomonadota</taxon>
        <taxon>Alphaproteobacteria</taxon>
        <taxon>Rhodobacterales</taxon>
        <taxon>Roseobacteraceae</taxon>
        <taxon>Falsihalocynthiibacter</taxon>
    </lineage>
</organism>
<evidence type="ECO:0000259" key="6">
    <source>
        <dbReference type="PROSITE" id="PS51192"/>
    </source>
</evidence>
<dbReference type="PANTHER" id="PTHR43519:SF1">
    <property type="entry name" value="ATP-DEPENDENT RNA HELICASE HRPB"/>
    <property type="match status" value="1"/>
</dbReference>
<dbReference type="SMART" id="SM00487">
    <property type="entry name" value="DEXDc"/>
    <property type="match status" value="1"/>
</dbReference>
<dbReference type="PROSITE" id="PS51194">
    <property type="entry name" value="HELICASE_CTER"/>
    <property type="match status" value="1"/>
</dbReference>
<dbReference type="NCBIfam" id="TIGR01970">
    <property type="entry name" value="DEAH_box_HrpB"/>
    <property type="match status" value="1"/>
</dbReference>
<dbReference type="STRING" id="1579316.RC74_02260"/>
<dbReference type="PANTHER" id="PTHR43519">
    <property type="entry name" value="ATP-DEPENDENT RNA HELICASE HRPB"/>
    <property type="match status" value="1"/>
</dbReference>
<dbReference type="InterPro" id="IPR013689">
    <property type="entry name" value="RNA_helicase_ATP-dep_HrpB_C"/>
</dbReference>
<dbReference type="GO" id="GO:0004386">
    <property type="term" value="F:helicase activity"/>
    <property type="evidence" value="ECO:0007669"/>
    <property type="project" value="UniProtKB-KW"/>
</dbReference>
<dbReference type="InterPro" id="IPR049614">
    <property type="entry name" value="HrpB_DEXH"/>
</dbReference>
<gene>
    <name evidence="8" type="ORF">RC74_02260</name>
</gene>
<dbReference type="FunFam" id="3.40.50.300:FF:002125">
    <property type="entry name" value="ATP-dependent helicase HrpB"/>
    <property type="match status" value="1"/>
</dbReference>
<evidence type="ECO:0000256" key="2">
    <source>
        <dbReference type="ARBA" id="ARBA00022801"/>
    </source>
</evidence>
<dbReference type="Pfam" id="PF00271">
    <property type="entry name" value="Helicase_C"/>
    <property type="match status" value="1"/>
</dbReference>
<dbReference type="GO" id="GO:0016787">
    <property type="term" value="F:hydrolase activity"/>
    <property type="evidence" value="ECO:0007669"/>
    <property type="project" value="UniProtKB-KW"/>
</dbReference>
<keyword evidence="2" id="KW-0378">Hydrolase</keyword>
<dbReference type="InterPro" id="IPR010225">
    <property type="entry name" value="HrpB"/>
</dbReference>
<sequence length="819" mass="88522">MPIDDALPALVAALRSEGRVVLQAPPGAGKTTRVPLVLLEASLADLSEGGGRILMLEPRRLATRAAAERMAQSLGEKVGQTVGYRIKGESVVGPATRIEVVTEGILTRMIQSDAELSGVSVVIFDEFHERSLNADLGLALAWEIRGALRPDLKLVVMSATLDAAPVAALLNDAPIVTSEGRAFAVETLHLPKPLAKTIRFEHASADLVAQAAQETEGGILVFLPGEGEIRRVAGLLAGRVSSDITIHTLFGAMSFADQRAAISPAKSGRKIVLATSIAETSLTIQDIQVVVDCGRARRARFDPNSGMSRLVTEPVSRAEAEQRRGRAGRVCAGTCYRLWTKGQEGALPAFAPAEVEAADLTSLVLELALWGAASPDELAFLTPPSAGGFAEAKRLLLELGALDVSGRITPHGRKIAALPVHPRLGHMLLLGGAAGAPLAALIAGRDPLRGAPSDVSLRLKAIENPKEFQRSHPYTLHRAAIQTLRSDAKSLARLVSHIKHSGPKYSTAELAALAYPDRIALRRNGPAPRFLLSGGKGAIMDEVDPLAKLDLLVATDLDGALHEARIRQAIPLSASSLRALFPDQIQWQKTCRWSRRDKRVIARREERLGALVLTEQHWSDAPEEQMAQAALEGIREIGLPRTAVSDRLLARIALFESDGFPQTESQSLLDSAETWLLPHLLGLKTEGQLRNFDPSEALRQMLTWEQTQTLDRLAPASFVTPLGNKVPIDYAGEAPEIAVRLQEMFGVSQHPTVGPTHIPLRITLLSPARKPLQTTADLPGFWATSYVDVRKDMRGRYPKHPWPDDPTQEKPTLRAKPRK</sequence>
<dbReference type="SMART" id="SM00490">
    <property type="entry name" value="HELICc"/>
    <property type="match status" value="1"/>
</dbReference>
<dbReference type="InterPro" id="IPR056329">
    <property type="entry name" value="CON_HrpB"/>
</dbReference>
<dbReference type="CDD" id="cd18791">
    <property type="entry name" value="SF2_C_RHA"/>
    <property type="match status" value="1"/>
</dbReference>
<dbReference type="Pfam" id="PF08482">
    <property type="entry name" value="HrpB_C"/>
    <property type="match status" value="1"/>
</dbReference>
<dbReference type="Proteomes" id="UP000070371">
    <property type="component" value="Chromosome"/>
</dbReference>
<dbReference type="SMART" id="SM00847">
    <property type="entry name" value="HA2"/>
    <property type="match status" value="1"/>
</dbReference>
<evidence type="ECO:0000259" key="7">
    <source>
        <dbReference type="PROSITE" id="PS51194"/>
    </source>
</evidence>
<dbReference type="GO" id="GO:0005524">
    <property type="term" value="F:ATP binding"/>
    <property type="evidence" value="ECO:0007669"/>
    <property type="project" value="UniProtKB-KW"/>
</dbReference>
<dbReference type="InterPro" id="IPR007502">
    <property type="entry name" value="Helicase-assoc_dom"/>
</dbReference>
<dbReference type="InterPro" id="IPR027417">
    <property type="entry name" value="P-loop_NTPase"/>
</dbReference>
<keyword evidence="9" id="KW-1185">Reference proteome</keyword>
<dbReference type="PROSITE" id="PS51192">
    <property type="entry name" value="HELICASE_ATP_BIND_1"/>
    <property type="match status" value="1"/>
</dbReference>
<dbReference type="Pfam" id="PF24473">
    <property type="entry name" value="CON_HrpB"/>
    <property type="match status" value="1"/>
</dbReference>
<evidence type="ECO:0000256" key="1">
    <source>
        <dbReference type="ARBA" id="ARBA00022741"/>
    </source>
</evidence>
<protein>
    <submittedName>
        <fullName evidence="8">ATP-dependent helicase</fullName>
    </submittedName>
</protein>
<evidence type="ECO:0000313" key="9">
    <source>
        <dbReference type="Proteomes" id="UP000070371"/>
    </source>
</evidence>
<evidence type="ECO:0000256" key="3">
    <source>
        <dbReference type="ARBA" id="ARBA00022806"/>
    </source>
</evidence>
<accession>A0A126V5B7</accession>
<dbReference type="InterPro" id="IPR014001">
    <property type="entry name" value="Helicase_ATP-bd"/>
</dbReference>
<evidence type="ECO:0000256" key="4">
    <source>
        <dbReference type="ARBA" id="ARBA00022840"/>
    </source>
</evidence>
<keyword evidence="4" id="KW-0067">ATP-binding</keyword>
<reference evidence="8 9" key="1">
    <citation type="submission" date="2016-02" db="EMBL/GenBank/DDBJ databases">
        <title>Complete genome sequence of Halocynthiibacter arcticus PAMC 20958t from arctic marine sediment.</title>
        <authorList>
            <person name="Lee Y.M."/>
            <person name="Baek K."/>
            <person name="Lee H.K."/>
            <person name="Shin S.C."/>
        </authorList>
    </citation>
    <scope>NUCLEOTIDE SEQUENCE [LARGE SCALE GENOMIC DNA]</scope>
    <source>
        <strain evidence="8">PAMC 20958</strain>
    </source>
</reference>
<keyword evidence="3 8" id="KW-0347">Helicase</keyword>
<feature type="domain" description="Helicase C-terminal" evidence="7">
    <location>
        <begin position="207"/>
        <end position="371"/>
    </location>
</feature>
<dbReference type="PIRSF" id="PIRSF005496">
    <property type="entry name" value="ATP_hel_hrpB"/>
    <property type="match status" value="1"/>
</dbReference>
<dbReference type="EMBL" id="CP014327">
    <property type="protein sequence ID" value="AML53490.1"/>
    <property type="molecule type" value="Genomic_DNA"/>
</dbReference>
<feature type="region of interest" description="Disordered" evidence="5">
    <location>
        <begin position="795"/>
        <end position="819"/>
    </location>
</feature>
<dbReference type="InterPro" id="IPR001650">
    <property type="entry name" value="Helicase_C-like"/>
</dbReference>